<dbReference type="AlphaFoldDB" id="A0A2H0B7E9"/>
<evidence type="ECO:0000256" key="2">
    <source>
        <dbReference type="SAM" id="SignalP"/>
    </source>
</evidence>
<protein>
    <recommendedName>
        <fullName evidence="5">DUF4412 domain-containing protein</fullName>
    </recommendedName>
</protein>
<feature type="signal peptide" evidence="2">
    <location>
        <begin position="1"/>
        <end position="18"/>
    </location>
</feature>
<name>A0A2H0B7E9_9BACT</name>
<keyword evidence="2" id="KW-0732">Signal</keyword>
<evidence type="ECO:0000313" key="4">
    <source>
        <dbReference type="Proteomes" id="UP000229459"/>
    </source>
</evidence>
<dbReference type="EMBL" id="PCSR01000006">
    <property type="protein sequence ID" value="PIP53559.1"/>
    <property type="molecule type" value="Genomic_DNA"/>
</dbReference>
<gene>
    <name evidence="3" type="ORF">COX08_00260</name>
</gene>
<evidence type="ECO:0000256" key="1">
    <source>
        <dbReference type="SAM" id="MobiDB-lite"/>
    </source>
</evidence>
<proteinExistence type="predicted"/>
<comment type="caution">
    <text evidence="3">The sequence shown here is derived from an EMBL/GenBank/DDBJ whole genome shotgun (WGS) entry which is preliminary data.</text>
</comment>
<feature type="chain" id="PRO_5013795902" description="DUF4412 domain-containing protein" evidence="2">
    <location>
        <begin position="19"/>
        <end position="216"/>
    </location>
</feature>
<evidence type="ECO:0008006" key="5">
    <source>
        <dbReference type="Google" id="ProtNLM"/>
    </source>
</evidence>
<dbReference type="Proteomes" id="UP000229459">
    <property type="component" value="Unassembled WGS sequence"/>
</dbReference>
<organism evidence="3 4">
    <name type="scientific">Candidatus Beckwithbacteria bacterium CG23_combo_of_CG06-09_8_20_14_all_34_8</name>
    <dbReference type="NCBI Taxonomy" id="1974497"/>
    <lineage>
        <taxon>Bacteria</taxon>
        <taxon>Candidatus Beckwithiibacteriota</taxon>
    </lineage>
</organism>
<feature type="region of interest" description="Disordered" evidence="1">
    <location>
        <begin position="182"/>
        <end position="216"/>
    </location>
</feature>
<reference evidence="3 4" key="1">
    <citation type="submission" date="2017-09" db="EMBL/GenBank/DDBJ databases">
        <title>Depth-based differentiation of microbial function through sediment-hosted aquifers and enrichment of novel symbionts in the deep terrestrial subsurface.</title>
        <authorList>
            <person name="Probst A.J."/>
            <person name="Ladd B."/>
            <person name="Jarett J.K."/>
            <person name="Geller-Mcgrath D.E."/>
            <person name="Sieber C.M."/>
            <person name="Emerson J.B."/>
            <person name="Anantharaman K."/>
            <person name="Thomas B.C."/>
            <person name="Malmstrom R."/>
            <person name="Stieglmeier M."/>
            <person name="Klingl A."/>
            <person name="Woyke T."/>
            <person name="Ryan C.M."/>
            <person name="Banfield J.F."/>
        </authorList>
    </citation>
    <scope>NUCLEOTIDE SEQUENCE [LARGE SCALE GENOMIC DNA]</scope>
    <source>
        <strain evidence="3">CG23_combo_of_CG06-09_8_20_14_all_34_8</strain>
    </source>
</reference>
<accession>A0A2H0B7E9</accession>
<dbReference type="PROSITE" id="PS51257">
    <property type="entry name" value="PROKAR_LIPOPROTEIN"/>
    <property type="match status" value="1"/>
</dbReference>
<evidence type="ECO:0000313" key="3">
    <source>
        <dbReference type="EMBL" id="PIP53559.1"/>
    </source>
</evidence>
<sequence length="216" mass="23826">MKKISLLLILAIPLLLTACGPNQNQQSNQGGEQTQPQTNIFSLKNALTLGQSVKCSYTDDKGTTVTSLVKGNKYKVSGMSMGEDSGSGGMVSDGQYMYAWDDVTKQGTKFDITAMQELSQEPQSTTSPESAFDFQKWADETDNKYKVDCQPAVVTDAEFIPPSDITFQDMTQFMQQMGEFSKKMQANPDGTPNTEDLESMQELFKGMNPSEMPEDE</sequence>